<evidence type="ECO:0000256" key="4">
    <source>
        <dbReference type="ARBA" id="ARBA00022701"/>
    </source>
</evidence>
<sequence>MGELSEFEIDQTVEIQDGRTAIVQFVGNTDFAAGDWIGLVLDDATGKNDGSVKGQRYFTCEPGHGMFVRPAAASICEQPTPRPKEKAPARANGAATKGRPLGMAAVGLRRQSVLDANASRRQSINEGSPTPGIKAVGAARLASPSKSATTQHSSRNSSVNTSGISNSSATAKSSAVAAKPSRMSMAPPPISSNRASRPSIIGTMNGAVRSSSNSSAPASRGPAGGMQIKASTHGRLSSVGGASQASEASGRTSPPDSVNQEVLSPLSQVPESEAKGPLSSSLSASSAMSPADSSLNLASSRGRSPPKFATRAPTASNRDAEDLKTKIRVLEKKRQEDREKLRGLEKVQGERDKFEAIIQKLQSKYQPQQQELAELKKRVQDEEGKLLSMELQQAESDTVLEVATLDREMAEETAESLRTELDALRQKHQEMELEVEILREENLELGKEMSPEEKTSQGWLQMERSNERLREALMRLRDVTQQQESDLRAQVRELQDDLQTLAGIKDECLQTKESLVQSEAVIEDLRQQLESALGAEEMIEELTEKNYALSQRAEKLVADIEELENLKEISDEIEINHTETEKQMQDEIDYTESALAEQNRKLAVQDAVVQDLEYTITRFQDLVANMQSDLQDMRASQQITESEANELNDRSKAMMDLNMKLQVSASKAQTKAIDMELGKMEAQEAAEHLSIIQRFLPDSFDIERNSILAFLRFRRVGFKATLLHGLVKERTSSPFLGAQENIFACCELLEKLTWVSCMCNRFVRFINTCSLGSFEKLAGALYDLEPVERALSGWVDSLKKDELNERQCVDDLSRSIALMTHLAEVHITDGLDQHADDIEMRAYMLQSHLESAATSLNNVKSMPQLKIISGTEYVEDDDNEVRDLLLKTDDIISQIRNAKVVSSKAIRHLEELKSRSLTLDQTTLPAIEKTLLSTSEIALSARTIGLSVTQLLNDEGRAAPLTYSELNAAMSSDNLPFSGFATKMTNTMGQLQAFYNMTSNLAQTVEIPSPLSPPPWQILAQKLRDEAAASITQEAEFIQAKNEIQERNAALAMRDKILEEMTVKVEVLEKRAGESGGRKEQVKQLETALQAARVTEGELTSKLGELRRNLRSLEAEREQWRKTPMAPVATAVDLTRGSTASTAPSVSALAQIQLLKTEISALESTVRYLRNQAHTLHFQSTLSFLNEPLTPPQPPAQSLLQTEARDALKEMLHLVTQPENQLVKLVVPERGERLKWRPAKDTAAWRTSRMKEEWEGWREWKHDLSKRSTHGIRPDQERKAVDEPKKTLARLNARLPIVGSMVKGAMREVRILKPGEWEDVLAIAGVEAT</sequence>
<dbReference type="OrthoDB" id="2130750at2759"/>
<comment type="subcellular location">
    <subcellularLocation>
        <location evidence="1">Cytoplasm</location>
        <location evidence="1">Cytoskeleton</location>
    </subcellularLocation>
</comment>
<dbReference type="Pfam" id="PF12455">
    <property type="entry name" value="Dynactin"/>
    <property type="match status" value="1"/>
</dbReference>
<feature type="compositionally biased region" description="Low complexity" evidence="9">
    <location>
        <begin position="278"/>
        <end position="295"/>
    </location>
</feature>
<dbReference type="SMART" id="SM01052">
    <property type="entry name" value="CAP_GLY"/>
    <property type="match status" value="1"/>
</dbReference>
<keyword evidence="12" id="KW-1185">Reference proteome</keyword>
<feature type="compositionally biased region" description="Polar residues" evidence="9">
    <location>
        <begin position="144"/>
        <end position="155"/>
    </location>
</feature>
<keyword evidence="7" id="KW-0206">Cytoskeleton</keyword>
<feature type="compositionally biased region" description="Low complexity" evidence="9">
    <location>
        <begin position="156"/>
        <end position="181"/>
    </location>
</feature>
<feature type="region of interest" description="Disordered" evidence="9">
    <location>
        <begin position="78"/>
        <end position="100"/>
    </location>
</feature>
<evidence type="ECO:0000256" key="1">
    <source>
        <dbReference type="ARBA" id="ARBA00004245"/>
    </source>
</evidence>
<keyword evidence="5" id="KW-0243">Dynein</keyword>
<evidence type="ECO:0000256" key="5">
    <source>
        <dbReference type="ARBA" id="ARBA00023017"/>
    </source>
</evidence>
<feature type="region of interest" description="Disordered" evidence="9">
    <location>
        <begin position="139"/>
        <end position="323"/>
    </location>
</feature>
<dbReference type="EMBL" id="CAJPDS010000043">
    <property type="protein sequence ID" value="CAF9926900.1"/>
    <property type="molecule type" value="Genomic_DNA"/>
</dbReference>
<feature type="coiled-coil region" evidence="8">
    <location>
        <begin position="1096"/>
        <end position="1123"/>
    </location>
</feature>
<evidence type="ECO:0000256" key="8">
    <source>
        <dbReference type="SAM" id="Coils"/>
    </source>
</evidence>
<organism evidence="11 12">
    <name type="scientific">Heterodermia speciosa</name>
    <dbReference type="NCBI Taxonomy" id="116794"/>
    <lineage>
        <taxon>Eukaryota</taxon>
        <taxon>Fungi</taxon>
        <taxon>Dikarya</taxon>
        <taxon>Ascomycota</taxon>
        <taxon>Pezizomycotina</taxon>
        <taxon>Lecanoromycetes</taxon>
        <taxon>OSLEUM clade</taxon>
        <taxon>Lecanoromycetidae</taxon>
        <taxon>Caliciales</taxon>
        <taxon>Physciaceae</taxon>
        <taxon>Heterodermia</taxon>
    </lineage>
</organism>
<name>A0A8H3ITB5_9LECA</name>
<dbReference type="PROSITE" id="PS00845">
    <property type="entry name" value="CAP_GLY_1"/>
    <property type="match status" value="1"/>
</dbReference>
<dbReference type="SUPFAM" id="SSF74924">
    <property type="entry name" value="Cap-Gly domain"/>
    <property type="match status" value="1"/>
</dbReference>
<keyword evidence="3" id="KW-0963">Cytoplasm</keyword>
<feature type="compositionally biased region" description="Low complexity" evidence="9">
    <location>
        <begin position="205"/>
        <end position="221"/>
    </location>
</feature>
<dbReference type="GO" id="GO:0030286">
    <property type="term" value="C:dynein complex"/>
    <property type="evidence" value="ECO:0007669"/>
    <property type="project" value="UniProtKB-KW"/>
</dbReference>
<reference evidence="11" key="1">
    <citation type="submission" date="2021-03" db="EMBL/GenBank/DDBJ databases">
        <authorList>
            <person name="Tagirdzhanova G."/>
        </authorList>
    </citation>
    <scope>NUCLEOTIDE SEQUENCE</scope>
</reference>
<dbReference type="InterPro" id="IPR022157">
    <property type="entry name" value="Dynactin"/>
</dbReference>
<evidence type="ECO:0000256" key="7">
    <source>
        <dbReference type="ARBA" id="ARBA00023212"/>
    </source>
</evidence>
<evidence type="ECO:0000313" key="11">
    <source>
        <dbReference type="EMBL" id="CAF9926900.1"/>
    </source>
</evidence>
<feature type="compositionally biased region" description="Polar residues" evidence="9">
    <location>
        <begin position="240"/>
        <end position="270"/>
    </location>
</feature>
<dbReference type="PROSITE" id="PS50245">
    <property type="entry name" value="CAP_GLY_2"/>
    <property type="match status" value="1"/>
</dbReference>
<gene>
    <name evidence="11" type="ORF">HETSPECPRED_006449</name>
</gene>
<dbReference type="Proteomes" id="UP000664521">
    <property type="component" value="Unassembled WGS sequence"/>
</dbReference>
<evidence type="ECO:0000256" key="3">
    <source>
        <dbReference type="ARBA" id="ARBA00022490"/>
    </source>
</evidence>
<dbReference type="InterPro" id="IPR036859">
    <property type="entry name" value="CAP-Gly_dom_sf"/>
</dbReference>
<dbReference type="InterPro" id="IPR000938">
    <property type="entry name" value="CAP-Gly_domain"/>
</dbReference>
<protein>
    <recommendedName>
        <fullName evidence="10">CAP-Gly domain-containing protein</fullName>
    </recommendedName>
</protein>
<feature type="domain" description="CAP-Gly" evidence="10">
    <location>
        <begin position="27"/>
        <end position="69"/>
    </location>
</feature>
<evidence type="ECO:0000256" key="6">
    <source>
        <dbReference type="ARBA" id="ARBA00023054"/>
    </source>
</evidence>
<dbReference type="Gene3D" id="2.30.30.190">
    <property type="entry name" value="CAP Gly-rich-like domain"/>
    <property type="match status" value="1"/>
</dbReference>
<keyword evidence="6 8" id="KW-0175">Coiled coil</keyword>
<evidence type="ECO:0000256" key="2">
    <source>
        <dbReference type="ARBA" id="ARBA00011010"/>
    </source>
</evidence>
<keyword evidence="4" id="KW-0493">Microtubule</keyword>
<evidence type="ECO:0000256" key="9">
    <source>
        <dbReference type="SAM" id="MobiDB-lite"/>
    </source>
</evidence>
<comment type="caution">
    <text evidence="11">The sequence shown here is derived from an EMBL/GenBank/DDBJ whole genome shotgun (WGS) entry which is preliminary data.</text>
</comment>
<dbReference type="Pfam" id="PF01302">
    <property type="entry name" value="CAP_GLY"/>
    <property type="match status" value="1"/>
</dbReference>
<proteinExistence type="inferred from homology"/>
<comment type="similarity">
    <text evidence="2">Belongs to the dynactin 150 kDa subunit family.</text>
</comment>
<evidence type="ECO:0000259" key="10">
    <source>
        <dbReference type="PROSITE" id="PS50245"/>
    </source>
</evidence>
<evidence type="ECO:0000313" key="12">
    <source>
        <dbReference type="Proteomes" id="UP000664521"/>
    </source>
</evidence>
<accession>A0A8H3ITB5</accession>
<dbReference type="PANTHER" id="PTHR18916">
    <property type="entry name" value="DYNACTIN 1-RELATED MICROTUBULE-BINDING"/>
    <property type="match status" value="1"/>
</dbReference>
<dbReference type="GO" id="GO:0005874">
    <property type="term" value="C:microtubule"/>
    <property type="evidence" value="ECO:0007669"/>
    <property type="project" value="UniProtKB-KW"/>
</dbReference>